<dbReference type="OrthoDB" id="9804907at2"/>
<dbReference type="InterPro" id="IPR029068">
    <property type="entry name" value="Glyas_Bleomycin-R_OHBP_Dase"/>
</dbReference>
<dbReference type="SUPFAM" id="SSF54593">
    <property type="entry name" value="Glyoxalase/Bleomycin resistance protein/Dihydroxybiphenyl dioxygenase"/>
    <property type="match status" value="1"/>
</dbReference>
<proteinExistence type="predicted"/>
<evidence type="ECO:0000313" key="2">
    <source>
        <dbReference type="EMBL" id="SAL40757.1"/>
    </source>
</evidence>
<dbReference type="InterPro" id="IPR004360">
    <property type="entry name" value="Glyas_Fos-R_dOase_dom"/>
</dbReference>
<dbReference type="Pfam" id="PF00903">
    <property type="entry name" value="Glyoxalase"/>
    <property type="match status" value="1"/>
</dbReference>
<reference evidence="2" key="1">
    <citation type="submission" date="2016-01" db="EMBL/GenBank/DDBJ databases">
        <authorList>
            <person name="Peeters C."/>
        </authorList>
    </citation>
    <scope>NUCLEOTIDE SEQUENCE [LARGE SCALE GENOMIC DNA]</scope>
    <source>
        <strain evidence="2">LMG 22940</strain>
    </source>
</reference>
<organism evidence="2 3">
    <name type="scientific">Caballeronia choica</name>
    <dbReference type="NCBI Taxonomy" id="326476"/>
    <lineage>
        <taxon>Bacteria</taxon>
        <taxon>Pseudomonadati</taxon>
        <taxon>Pseudomonadota</taxon>
        <taxon>Betaproteobacteria</taxon>
        <taxon>Burkholderiales</taxon>
        <taxon>Burkholderiaceae</taxon>
        <taxon>Caballeronia</taxon>
    </lineage>
</organism>
<feature type="domain" description="VOC" evidence="1">
    <location>
        <begin position="11"/>
        <end position="131"/>
    </location>
</feature>
<dbReference type="InterPro" id="IPR037523">
    <property type="entry name" value="VOC_core"/>
</dbReference>
<evidence type="ECO:0000259" key="1">
    <source>
        <dbReference type="PROSITE" id="PS51819"/>
    </source>
</evidence>
<dbReference type="RefSeq" id="WP_087643989.1">
    <property type="nucleotide sequence ID" value="NZ_FCON02000014.1"/>
</dbReference>
<dbReference type="EMBL" id="FCON02000014">
    <property type="protein sequence ID" value="SAL40757.1"/>
    <property type="molecule type" value="Genomic_DNA"/>
</dbReference>
<keyword evidence="3" id="KW-1185">Reference proteome</keyword>
<accession>A0A158H9D5</accession>
<gene>
    <name evidence="2" type="ORF">AWB68_01779</name>
</gene>
<evidence type="ECO:0000313" key="3">
    <source>
        <dbReference type="Proteomes" id="UP000054770"/>
    </source>
</evidence>
<dbReference type="Proteomes" id="UP000054770">
    <property type="component" value="Unassembled WGS sequence"/>
</dbReference>
<sequence length="132" mass="14363">MQQEHDLLKTSRAFSGYSVNDVARAKSFYGDTLGLNVSESNGLLTLHLAGGNNVLIYPKPNHTPATFTVLNFPVASVDDTVDMLVKRGVRFEHYNEPNLQTDEKGVCRASGGPVIAWFKDPAGNVLSILEAD</sequence>
<dbReference type="PROSITE" id="PS51819">
    <property type="entry name" value="VOC"/>
    <property type="match status" value="1"/>
</dbReference>
<protein>
    <submittedName>
        <fullName evidence="2">Glyoxalase-like domain protein</fullName>
    </submittedName>
</protein>
<name>A0A158H9D5_9BURK</name>
<dbReference type="Gene3D" id="3.10.180.10">
    <property type="entry name" value="2,3-Dihydroxybiphenyl 1,2-Dioxygenase, domain 1"/>
    <property type="match status" value="1"/>
</dbReference>
<comment type="caution">
    <text evidence="2">The sequence shown here is derived from an EMBL/GenBank/DDBJ whole genome shotgun (WGS) entry which is preliminary data.</text>
</comment>
<dbReference type="AlphaFoldDB" id="A0A158H9D5"/>